<dbReference type="PRINTS" id="PR00114">
    <property type="entry name" value="STPHPHTASE"/>
</dbReference>
<dbReference type="GO" id="GO:0005516">
    <property type="term" value="F:calmodulin binding"/>
    <property type="evidence" value="ECO:0007669"/>
    <property type="project" value="UniProtKB-KW"/>
</dbReference>
<comment type="similarity">
    <text evidence="3">Belongs to the PPP phosphatase family. PP-2B subfamily.</text>
</comment>
<dbReference type="InterPro" id="IPR029052">
    <property type="entry name" value="Metallo-depent_PP-like"/>
</dbReference>
<evidence type="ECO:0000256" key="4">
    <source>
        <dbReference type="ARBA" id="ARBA00022723"/>
    </source>
</evidence>
<evidence type="ECO:0000313" key="15">
    <source>
        <dbReference type="EMBL" id="CDW79014.1"/>
    </source>
</evidence>
<evidence type="ECO:0000259" key="14">
    <source>
        <dbReference type="PROSITE" id="PS00125"/>
    </source>
</evidence>
<comment type="cofactor">
    <cofactor evidence="1">
        <name>Zn(2+)</name>
        <dbReference type="ChEBI" id="CHEBI:29105"/>
    </cofactor>
</comment>
<feature type="region of interest" description="Disordered" evidence="13">
    <location>
        <begin position="476"/>
        <end position="505"/>
    </location>
</feature>
<dbReference type="OrthoDB" id="282592at2759"/>
<sequence>MEPLLDPVGDRVMKDIVPPPHKTISDELLYPNRSTFIKVNNILQNLASTIPNWELLKNHMYREGRVSKEHCQKILKDTLALIKKEPNLLSLHDPVTVVGDIHGQYYDFVKMLDVGGSPAKTKYLFLGDYVDRGSFSCEVVLLLYSLKLNFPQTIYMLRGNHECRQMTQFFNFRGECLYKYDQETYDLFMETFDALPISCLVNDKFLALHGGISPELKTINDLKNLQRFQEPPRVGLFCDILWSDPVEDEKGQCPQRFQQNDVRGCSYFFGQQATNQFLHKNKLLSILRAHEAQFDGYKMHKWNGPSEFPVVITIFSAPNYCDVYNNKGAIIKFEQNTLNIQQFNYTAHPYILPNFMDIFTWSVPFVAEKVVEMLLNVLKQGSDLPDEDEELKDPKQLIENETAPKVKKADLLRNKVRAMSKMMKMFKTLREENESVVQLKGICPDGKVPKGLLLEGSKAIQNELVDRSKLFSNAKKLDSHNEGMPFKSSGPSGTTQSVPMMNGED</sequence>
<proteinExistence type="inferred from homology"/>
<dbReference type="SMART" id="SM00156">
    <property type="entry name" value="PP2Ac"/>
    <property type="match status" value="1"/>
</dbReference>
<comment type="cofactor">
    <cofactor evidence="2">
        <name>Fe(3+)</name>
        <dbReference type="ChEBI" id="CHEBI:29034"/>
    </cofactor>
</comment>
<feature type="domain" description="Serine/threonine specific protein phosphatases" evidence="14">
    <location>
        <begin position="157"/>
        <end position="162"/>
    </location>
</feature>
<keyword evidence="9" id="KW-0408">Iron</keyword>
<dbReference type="PANTHER" id="PTHR45673">
    <property type="entry name" value="SERINE/THREONINE-PROTEIN PHOSPHATASE 2B CATALYTIC SUBUNIT 1-RELATED"/>
    <property type="match status" value="1"/>
</dbReference>
<keyword evidence="8" id="KW-0904">Protein phosphatase</keyword>
<dbReference type="OMA" id="YPAACNF"/>
<evidence type="ECO:0000256" key="12">
    <source>
        <dbReference type="RuleBase" id="RU004273"/>
    </source>
</evidence>
<reference evidence="15 16" key="1">
    <citation type="submission" date="2014-06" db="EMBL/GenBank/DDBJ databases">
        <authorList>
            <person name="Swart Estienne"/>
        </authorList>
    </citation>
    <scope>NUCLEOTIDE SEQUENCE [LARGE SCALE GENOMIC DNA]</scope>
    <source>
        <strain evidence="15 16">130c</strain>
    </source>
</reference>
<dbReference type="InParanoid" id="A0A078A9Z7"/>
<dbReference type="PROSITE" id="PS00125">
    <property type="entry name" value="SER_THR_PHOSPHATASE"/>
    <property type="match status" value="1"/>
</dbReference>
<evidence type="ECO:0000256" key="1">
    <source>
        <dbReference type="ARBA" id="ARBA00001947"/>
    </source>
</evidence>
<dbReference type="Proteomes" id="UP000039865">
    <property type="component" value="Unassembled WGS sequence"/>
</dbReference>
<keyword evidence="4" id="KW-0479">Metal-binding</keyword>
<dbReference type="GO" id="GO:0046872">
    <property type="term" value="F:metal ion binding"/>
    <property type="evidence" value="ECO:0007669"/>
    <property type="project" value="UniProtKB-KW"/>
</dbReference>
<gene>
    <name evidence="15" type="primary">Contig16048.g787</name>
    <name evidence="15" type="ORF">STYLEM_7999</name>
</gene>
<dbReference type="CDD" id="cd07416">
    <property type="entry name" value="MPP_PP2B"/>
    <property type="match status" value="1"/>
</dbReference>
<evidence type="ECO:0000256" key="6">
    <source>
        <dbReference type="ARBA" id="ARBA00022833"/>
    </source>
</evidence>
<dbReference type="InterPro" id="IPR006186">
    <property type="entry name" value="Ser/Thr-sp_prot-phosphatase"/>
</dbReference>
<dbReference type="EC" id="3.1.3.16" evidence="12"/>
<comment type="catalytic activity">
    <reaction evidence="10">
        <text>O-phospho-L-seryl-[protein] + H2O = L-seryl-[protein] + phosphate</text>
        <dbReference type="Rhea" id="RHEA:20629"/>
        <dbReference type="Rhea" id="RHEA-COMP:9863"/>
        <dbReference type="Rhea" id="RHEA-COMP:11604"/>
        <dbReference type="ChEBI" id="CHEBI:15377"/>
        <dbReference type="ChEBI" id="CHEBI:29999"/>
        <dbReference type="ChEBI" id="CHEBI:43474"/>
        <dbReference type="ChEBI" id="CHEBI:83421"/>
        <dbReference type="EC" id="3.1.3.16"/>
    </reaction>
</comment>
<dbReference type="Gene3D" id="3.60.21.10">
    <property type="match status" value="1"/>
</dbReference>
<keyword evidence="6" id="KW-0862">Zinc</keyword>
<dbReference type="EMBL" id="CCKQ01007620">
    <property type="protein sequence ID" value="CDW79014.1"/>
    <property type="molecule type" value="Genomic_DNA"/>
</dbReference>
<keyword evidence="5 12" id="KW-0378">Hydrolase</keyword>
<dbReference type="GO" id="GO:0033192">
    <property type="term" value="F:calmodulin-dependent protein phosphatase activity"/>
    <property type="evidence" value="ECO:0007669"/>
    <property type="project" value="InterPro"/>
</dbReference>
<evidence type="ECO:0000256" key="10">
    <source>
        <dbReference type="ARBA" id="ARBA00047761"/>
    </source>
</evidence>
<dbReference type="GO" id="GO:0097720">
    <property type="term" value="P:calcineurin-mediated signaling"/>
    <property type="evidence" value="ECO:0007669"/>
    <property type="project" value="InterPro"/>
</dbReference>
<dbReference type="SUPFAM" id="SSF56300">
    <property type="entry name" value="Metallo-dependent phosphatases"/>
    <property type="match status" value="1"/>
</dbReference>
<dbReference type="InterPro" id="IPR041751">
    <property type="entry name" value="MPP_PP2B"/>
</dbReference>
<keyword evidence="16" id="KW-1185">Reference proteome</keyword>
<comment type="catalytic activity">
    <reaction evidence="11 12">
        <text>O-phospho-L-threonyl-[protein] + H2O = L-threonyl-[protein] + phosphate</text>
        <dbReference type="Rhea" id="RHEA:47004"/>
        <dbReference type="Rhea" id="RHEA-COMP:11060"/>
        <dbReference type="Rhea" id="RHEA-COMP:11605"/>
        <dbReference type="ChEBI" id="CHEBI:15377"/>
        <dbReference type="ChEBI" id="CHEBI:30013"/>
        <dbReference type="ChEBI" id="CHEBI:43474"/>
        <dbReference type="ChEBI" id="CHEBI:61977"/>
        <dbReference type="EC" id="3.1.3.16"/>
    </reaction>
</comment>
<evidence type="ECO:0000256" key="3">
    <source>
        <dbReference type="ARBA" id="ARBA00009905"/>
    </source>
</evidence>
<protein>
    <recommendedName>
        <fullName evidence="12">Serine/threonine-protein phosphatase</fullName>
        <ecNumber evidence="12">3.1.3.16</ecNumber>
    </recommendedName>
</protein>
<evidence type="ECO:0000313" key="16">
    <source>
        <dbReference type="Proteomes" id="UP000039865"/>
    </source>
</evidence>
<dbReference type="AlphaFoldDB" id="A0A078A9Z7"/>
<evidence type="ECO:0000256" key="13">
    <source>
        <dbReference type="SAM" id="MobiDB-lite"/>
    </source>
</evidence>
<evidence type="ECO:0000256" key="9">
    <source>
        <dbReference type="ARBA" id="ARBA00023004"/>
    </source>
</evidence>
<accession>A0A078A9Z7</accession>
<keyword evidence="7" id="KW-0112">Calmodulin-binding</keyword>
<evidence type="ECO:0000256" key="2">
    <source>
        <dbReference type="ARBA" id="ARBA00001965"/>
    </source>
</evidence>
<evidence type="ECO:0000256" key="7">
    <source>
        <dbReference type="ARBA" id="ARBA00022860"/>
    </source>
</evidence>
<name>A0A078A9Z7_STYLE</name>
<dbReference type="InterPro" id="IPR043360">
    <property type="entry name" value="PP2B"/>
</dbReference>
<organism evidence="15 16">
    <name type="scientific">Stylonychia lemnae</name>
    <name type="common">Ciliate</name>
    <dbReference type="NCBI Taxonomy" id="5949"/>
    <lineage>
        <taxon>Eukaryota</taxon>
        <taxon>Sar</taxon>
        <taxon>Alveolata</taxon>
        <taxon>Ciliophora</taxon>
        <taxon>Intramacronucleata</taxon>
        <taxon>Spirotrichea</taxon>
        <taxon>Stichotrichia</taxon>
        <taxon>Sporadotrichida</taxon>
        <taxon>Oxytrichidae</taxon>
        <taxon>Stylonychinae</taxon>
        <taxon>Stylonychia</taxon>
    </lineage>
</organism>
<feature type="compositionally biased region" description="Polar residues" evidence="13">
    <location>
        <begin position="489"/>
        <end position="499"/>
    </location>
</feature>
<dbReference type="FunCoup" id="A0A078A9Z7">
    <property type="interactions" value="19"/>
</dbReference>
<dbReference type="Pfam" id="PF00149">
    <property type="entry name" value="Metallophos"/>
    <property type="match status" value="1"/>
</dbReference>
<evidence type="ECO:0000256" key="8">
    <source>
        <dbReference type="ARBA" id="ARBA00022912"/>
    </source>
</evidence>
<evidence type="ECO:0000256" key="5">
    <source>
        <dbReference type="ARBA" id="ARBA00022801"/>
    </source>
</evidence>
<dbReference type="InterPro" id="IPR004843">
    <property type="entry name" value="Calcineurin-like_PHP"/>
</dbReference>
<evidence type="ECO:0000256" key="11">
    <source>
        <dbReference type="ARBA" id="ARBA00048336"/>
    </source>
</evidence>